<proteinExistence type="predicted"/>
<dbReference type="BioCyc" id="BSUB633149:G1GM8-2105-MONOMER"/>
<accession>D9QIT5</accession>
<keyword evidence="3" id="KW-1185">Reference proteome</keyword>
<feature type="transmembrane region" description="Helical" evidence="1">
    <location>
        <begin position="91"/>
        <end position="116"/>
    </location>
</feature>
<name>D9QIT5_BRESC</name>
<evidence type="ECO:0000256" key="1">
    <source>
        <dbReference type="SAM" id="Phobius"/>
    </source>
</evidence>
<dbReference type="EMBL" id="CP002102">
    <property type="protein sequence ID" value="ADL01418.1"/>
    <property type="molecule type" value="Genomic_DNA"/>
</dbReference>
<keyword evidence="1" id="KW-0812">Transmembrane</keyword>
<feature type="transmembrane region" description="Helical" evidence="1">
    <location>
        <begin position="50"/>
        <end position="68"/>
    </location>
</feature>
<dbReference type="AlphaFoldDB" id="D9QIT5"/>
<dbReference type="HOGENOM" id="CLU_1641997_0_0_5"/>
<dbReference type="STRING" id="633149.Bresu_2108"/>
<dbReference type="KEGG" id="bsb:Bresu_2108"/>
<dbReference type="OrthoDB" id="7478824at2"/>
<gene>
    <name evidence="2" type="ordered locus">Bresu_2108</name>
</gene>
<protein>
    <submittedName>
        <fullName evidence="2">Uncharacterized protein</fullName>
    </submittedName>
</protein>
<keyword evidence="1" id="KW-0472">Membrane</keyword>
<dbReference type="RefSeq" id="WP_013269519.1">
    <property type="nucleotide sequence ID" value="NC_014375.1"/>
</dbReference>
<sequence>MTDLKSYIARESTIGSIINLAIGSAFYLAVFRGQTDPAVWGAKGLIVDCLPQGFMVGLMSIIPAMLITRKRVNAGLHIPTDMPGGWLPRNVFARGVVVALATMVGLVAIAAGLAAATGVQSLPFWAGFALKALPGLIVPWIVIPPAIRVALAQAPSTPLVRT</sequence>
<organism evidence="2 3">
    <name type="scientific">Brevundimonas subvibrioides (strain ATCC 15264 / DSM 4735 / LMG 14903 / NBRC 16000 / CB 81)</name>
    <name type="common">Caulobacter subvibrioides</name>
    <dbReference type="NCBI Taxonomy" id="633149"/>
    <lineage>
        <taxon>Bacteria</taxon>
        <taxon>Pseudomonadati</taxon>
        <taxon>Pseudomonadota</taxon>
        <taxon>Alphaproteobacteria</taxon>
        <taxon>Caulobacterales</taxon>
        <taxon>Caulobacteraceae</taxon>
        <taxon>Brevundimonas</taxon>
    </lineage>
</organism>
<feature type="transmembrane region" description="Helical" evidence="1">
    <location>
        <begin position="122"/>
        <end position="143"/>
    </location>
</feature>
<evidence type="ECO:0000313" key="3">
    <source>
        <dbReference type="Proteomes" id="UP000002696"/>
    </source>
</evidence>
<dbReference type="InParanoid" id="D9QIT5"/>
<dbReference type="eggNOG" id="ENOG502ZHY0">
    <property type="taxonomic scope" value="Bacteria"/>
</dbReference>
<keyword evidence="1" id="KW-1133">Transmembrane helix</keyword>
<feature type="transmembrane region" description="Helical" evidence="1">
    <location>
        <begin position="12"/>
        <end position="30"/>
    </location>
</feature>
<evidence type="ECO:0000313" key="2">
    <source>
        <dbReference type="EMBL" id="ADL01418.1"/>
    </source>
</evidence>
<dbReference type="Proteomes" id="UP000002696">
    <property type="component" value="Chromosome"/>
</dbReference>
<reference evidence="3" key="1">
    <citation type="journal article" date="2011" name="J. Bacteriol.">
        <title>Genome sequences of eight morphologically diverse alphaproteobacteria.</title>
        <authorList>
            <consortium name="US DOE Joint Genome Institute"/>
            <person name="Brown P.J."/>
            <person name="Kysela D.T."/>
            <person name="Buechlein A."/>
            <person name="Hemmerich C."/>
            <person name="Brun Y.V."/>
        </authorList>
    </citation>
    <scope>NUCLEOTIDE SEQUENCE [LARGE SCALE GENOMIC DNA]</scope>
    <source>
        <strain evidence="3">ATCC 15264 / DSM 4735 / LMG 14903 / NBRC 16000 / CB 81</strain>
    </source>
</reference>